<evidence type="ECO:0000313" key="2">
    <source>
        <dbReference type="Proteomes" id="UP001596978"/>
    </source>
</evidence>
<comment type="caution">
    <text evidence="1">The sequence shown here is derived from an EMBL/GenBank/DDBJ whole genome shotgun (WGS) entry which is preliminary data.</text>
</comment>
<dbReference type="RefSeq" id="WP_386411109.1">
    <property type="nucleotide sequence ID" value="NZ_JBHTJH010000025.1"/>
</dbReference>
<dbReference type="PANTHER" id="PTHR12526">
    <property type="entry name" value="GLYCOSYLTRANSFERASE"/>
    <property type="match status" value="1"/>
</dbReference>
<dbReference type="Pfam" id="PF13692">
    <property type="entry name" value="Glyco_trans_1_4"/>
    <property type="match status" value="1"/>
</dbReference>
<dbReference type="EMBL" id="JBHTJH010000025">
    <property type="protein sequence ID" value="MFD0864101.1"/>
    <property type="molecule type" value="Genomic_DNA"/>
</dbReference>
<proteinExistence type="predicted"/>
<keyword evidence="1" id="KW-0808">Transferase</keyword>
<keyword evidence="1" id="KW-0328">Glycosyltransferase</keyword>
<organism evidence="1 2">
    <name type="scientific">Sungkyunkwania multivorans</name>
    <dbReference type="NCBI Taxonomy" id="1173618"/>
    <lineage>
        <taxon>Bacteria</taxon>
        <taxon>Pseudomonadati</taxon>
        <taxon>Bacteroidota</taxon>
        <taxon>Flavobacteriia</taxon>
        <taxon>Flavobacteriales</taxon>
        <taxon>Flavobacteriaceae</taxon>
        <taxon>Sungkyunkwania</taxon>
    </lineage>
</organism>
<gene>
    <name evidence="1" type="ORF">ACFQ1M_17940</name>
</gene>
<keyword evidence="2" id="KW-1185">Reference proteome</keyword>
<evidence type="ECO:0000313" key="1">
    <source>
        <dbReference type="EMBL" id="MFD0864101.1"/>
    </source>
</evidence>
<name>A0ABW3D2P6_9FLAO</name>
<dbReference type="SUPFAM" id="SSF53756">
    <property type="entry name" value="UDP-Glycosyltransferase/glycogen phosphorylase"/>
    <property type="match status" value="1"/>
</dbReference>
<dbReference type="GO" id="GO:0016757">
    <property type="term" value="F:glycosyltransferase activity"/>
    <property type="evidence" value="ECO:0007669"/>
    <property type="project" value="UniProtKB-KW"/>
</dbReference>
<dbReference type="EC" id="2.4.-.-" evidence="1"/>
<dbReference type="PANTHER" id="PTHR12526:SF637">
    <property type="entry name" value="GLYCOSYLTRANSFERASE EPSF-RELATED"/>
    <property type="match status" value="1"/>
</dbReference>
<dbReference type="Proteomes" id="UP001596978">
    <property type="component" value="Unassembled WGS sequence"/>
</dbReference>
<dbReference type="Gene3D" id="3.40.50.2000">
    <property type="entry name" value="Glycogen Phosphorylase B"/>
    <property type="match status" value="2"/>
</dbReference>
<sequence>MSTLKVLHITTSSKGGAGIAALRLHEALRSQGISSAFLATDLTIGFDGKQQEDTFFKYQRPNLLKRIANKVRRAIRLTHAEIAQKEIDSVKAKLQYETLSLPYSKHQLHLHPLVQAADIVNLHWTGIILDYEHFFGHCQKPIVWTLHDMNPFQGIFHYKDDEIRNAEYIGQLDEAVKTFKRQIMKNVEVGAIVAPSKWMLSEANKSGFFDHFEKIHIPNSVDLTLFKMQDKRVLREQYGIDENDLVILFISGSLDNARKGLDLLMAALPMLEETGINLLTIGKGPVNVPESLKVIPLGAIKEASKMAECYALADAFVLPSREDNLPNVMLESFACGVPVISFFTGGMKEHIVEGKTGSFAKSMDAAALANTIDRFNEQRASFIAADIRAYAEQNFNAARQAMAYIELYDILEKKNV</sequence>
<reference evidence="2" key="1">
    <citation type="journal article" date="2019" name="Int. J. Syst. Evol. Microbiol.">
        <title>The Global Catalogue of Microorganisms (GCM) 10K type strain sequencing project: providing services to taxonomists for standard genome sequencing and annotation.</title>
        <authorList>
            <consortium name="The Broad Institute Genomics Platform"/>
            <consortium name="The Broad Institute Genome Sequencing Center for Infectious Disease"/>
            <person name="Wu L."/>
            <person name="Ma J."/>
        </authorList>
    </citation>
    <scope>NUCLEOTIDE SEQUENCE [LARGE SCALE GENOMIC DNA]</scope>
    <source>
        <strain evidence="2">CCUG 62952</strain>
    </source>
</reference>
<accession>A0ABW3D2P6</accession>
<protein>
    <submittedName>
        <fullName evidence="1">Glycosyltransferase</fullName>
        <ecNumber evidence="1">2.4.-.-</ecNumber>
    </submittedName>
</protein>